<dbReference type="GO" id="GO:0031380">
    <property type="term" value="C:nuclear RNA-directed RNA polymerase complex"/>
    <property type="evidence" value="ECO:0007669"/>
    <property type="project" value="TreeGrafter"/>
</dbReference>
<keyword evidence="1" id="KW-0696">RNA-directed RNA polymerase</keyword>
<comment type="similarity">
    <text evidence="1">Belongs to the RdRP family.</text>
</comment>
<feature type="region of interest" description="Disordered" evidence="2">
    <location>
        <begin position="1"/>
        <end position="26"/>
    </location>
</feature>
<feature type="domain" description="RDRP core" evidence="3">
    <location>
        <begin position="298"/>
        <end position="965"/>
    </location>
</feature>
<comment type="catalytic activity">
    <reaction evidence="1">
        <text>RNA(n) + a ribonucleoside 5'-triphosphate = RNA(n+1) + diphosphate</text>
        <dbReference type="Rhea" id="RHEA:21248"/>
        <dbReference type="Rhea" id="RHEA-COMP:14527"/>
        <dbReference type="Rhea" id="RHEA-COMP:17342"/>
        <dbReference type="ChEBI" id="CHEBI:33019"/>
        <dbReference type="ChEBI" id="CHEBI:61557"/>
        <dbReference type="ChEBI" id="CHEBI:140395"/>
        <dbReference type="EC" id="2.7.7.48"/>
    </reaction>
</comment>
<dbReference type="Pfam" id="PF05183">
    <property type="entry name" value="RdRP"/>
    <property type="match status" value="1"/>
</dbReference>
<dbReference type="EMBL" id="CABFOC020000045">
    <property type="protein sequence ID" value="CAH0052586.1"/>
    <property type="molecule type" value="Genomic_DNA"/>
</dbReference>
<sequence>MNQTPKRAGGRRSGRSEELTSLTPLQHFTQEARHYEVNMSDVAAPLGTNALGQRERYHQASPGVDRSGRSFKRASDEPLDHERRRTVTRTAHQYDDLDDIPHRSSPCRSPLVTPNTSFTSKSTATTRQSFANTSFSTRYESETSLSSQESLSQSSSYQTDVPITLPDRLSGTAQPSKHTLSLEKRLEHVWPKLPESLNHAPLGVVWEITRAATHCGVDVGEFDLMYKPNDAWHDQKKLRAQLATRSELFRGKGLPPQSSDAVWAASLENFRSGTKVVVLSIEFTQAGKPSEPFYIAKLDPLHFRLGHRLDRRWGSDRLLEVTIPTLAPSKSLGLEADRDRERSKTIIRWLCGQAHYFLGRLWAPFFTRPTKKPIKDVREPEKSGDQYLEQIYFFAIDGNNFTPSIPNFAPPQHEAEMLQERTKMSLSELFEWSISGSQSGDQRVPKLFSRLALNLSRTIPTVTLKHEQIRFMEDIVSARPYNKVMNDGIGRISRSLGNKIAANLGLTIAPCAYQARFGSAKGMWVIDLGDDESNEDDWIELYESQRKWKCNFQDPQHLTFEVKSWPRKLVSNSLNQQFIPILETQAPSPEKKLAMREAVAKHLVRGLQEDLDLAKAALSNSAALSLWMEKNGRNFEQLDEAFVPFLGGLPDQNERRISYLVDCGFQPQSNWLLREMVSQLVDKRTNLLKKKWNIQVPCSTTALIVVDFKRELKPGEDERRLKPDEVHLSFSSNFEAEGFSDTLLEGRDILVARSPSHFPSDIQKVKVVSLPHLRKLKDVIVFPTTGNRALADLLSGGDYDGDRAWVCWDPDIVDNFENAIPPLDYDFLQEGTLREATTFKFKDLQRNCGNLFKAYDEFRMTGFEFNMQGSLLGMCTKYKERFCYHGNPINGESAILLSVLLSHLVDQAKAGIEFAKEDWTRFLRTRVRAPPFLHNPLYDMDCLPSNFKLDKHSQSEMHILDYLKFCVALPQIDQVRKEIKESMPEDGSKGIDTDLTQLAMEIDLRADEGSKVFKTLKKNLQADLSSLKEEWSLATTQQSYDSMRYRLMVETLHDKWLQISPTLDSPLTPELDLLLNFNWFSAHCASFLSQDNAVDAGWVSPYNKWALIKASWTYKMFPHHKFTWNIAGKQLATIKCLVVSSSPGLRHTAPGFVTPWQYNLLRPDKKIAARMAMLTGAGREDESVLALDEVADYDDYGGMIDDL</sequence>
<keyword evidence="5" id="KW-1185">Reference proteome</keyword>
<feature type="compositionally biased region" description="Basic and acidic residues" evidence="2">
    <location>
        <begin position="73"/>
        <end position="85"/>
    </location>
</feature>
<evidence type="ECO:0000313" key="4">
    <source>
        <dbReference type="EMBL" id="CAH0052586.1"/>
    </source>
</evidence>
<keyword evidence="1" id="KW-0548">Nucleotidyltransferase</keyword>
<proteinExistence type="inferred from homology"/>
<dbReference type="PANTHER" id="PTHR23079:SF14">
    <property type="entry name" value="RNA-DEPENDENT RNA POLYMERASE"/>
    <property type="match status" value="1"/>
</dbReference>
<feature type="region of interest" description="Disordered" evidence="2">
    <location>
        <begin position="57"/>
        <end position="129"/>
    </location>
</feature>
<keyword evidence="1" id="KW-0808">Transferase</keyword>
<feature type="compositionally biased region" description="Low complexity" evidence="2">
    <location>
        <begin position="145"/>
        <end position="159"/>
    </location>
</feature>
<dbReference type="GO" id="GO:0003968">
    <property type="term" value="F:RNA-directed RNA polymerase activity"/>
    <property type="evidence" value="ECO:0007669"/>
    <property type="project" value="UniProtKB-KW"/>
</dbReference>
<evidence type="ECO:0000259" key="3">
    <source>
        <dbReference type="Pfam" id="PF05183"/>
    </source>
</evidence>
<dbReference type="EC" id="2.7.7.48" evidence="1"/>
<dbReference type="OrthoDB" id="10055769at2759"/>
<reference evidence="5" key="1">
    <citation type="submission" date="2019-06" db="EMBL/GenBank/DDBJ databases">
        <authorList>
            <person name="Broberg M."/>
        </authorList>
    </citation>
    <scope>NUCLEOTIDE SEQUENCE [LARGE SCALE GENOMIC DNA]</scope>
</reference>
<organism evidence="4 5">
    <name type="scientific">Clonostachys solani</name>
    <dbReference type="NCBI Taxonomy" id="160281"/>
    <lineage>
        <taxon>Eukaryota</taxon>
        <taxon>Fungi</taxon>
        <taxon>Dikarya</taxon>
        <taxon>Ascomycota</taxon>
        <taxon>Pezizomycotina</taxon>
        <taxon>Sordariomycetes</taxon>
        <taxon>Hypocreomycetidae</taxon>
        <taxon>Hypocreales</taxon>
        <taxon>Bionectriaceae</taxon>
        <taxon>Clonostachys</taxon>
    </lineage>
</organism>
<name>A0A9N9ZBP6_9HYPO</name>
<dbReference type="Gene3D" id="1.10.8.790">
    <property type="entry name" value="RNA-dependent RNA polymerase, slab domain, helical subdomain-like"/>
    <property type="match status" value="1"/>
</dbReference>
<evidence type="ECO:0000256" key="1">
    <source>
        <dbReference type="RuleBase" id="RU363098"/>
    </source>
</evidence>
<feature type="compositionally biased region" description="Polar residues" evidence="2">
    <location>
        <begin position="112"/>
        <end position="129"/>
    </location>
</feature>
<dbReference type="InterPro" id="IPR057596">
    <property type="entry name" value="RDRP_core"/>
</dbReference>
<dbReference type="GO" id="GO:0030422">
    <property type="term" value="P:siRNA processing"/>
    <property type="evidence" value="ECO:0007669"/>
    <property type="project" value="TreeGrafter"/>
</dbReference>
<dbReference type="InterPro" id="IPR007855">
    <property type="entry name" value="RDRP"/>
</dbReference>
<dbReference type="Proteomes" id="UP000775872">
    <property type="component" value="Unassembled WGS sequence"/>
</dbReference>
<dbReference type="AlphaFoldDB" id="A0A9N9ZBP6"/>
<keyword evidence="1" id="KW-0694">RNA-binding</keyword>
<dbReference type="PANTHER" id="PTHR23079">
    <property type="entry name" value="RNA-DEPENDENT RNA POLYMERASE"/>
    <property type="match status" value="1"/>
</dbReference>
<protein>
    <recommendedName>
        <fullName evidence="1">RNA-dependent RNA polymerase</fullName>
        <ecNumber evidence="1">2.7.7.48</ecNumber>
    </recommendedName>
</protein>
<reference evidence="4 5" key="2">
    <citation type="submission" date="2021-10" db="EMBL/GenBank/DDBJ databases">
        <authorList>
            <person name="Piombo E."/>
        </authorList>
    </citation>
    <scope>NUCLEOTIDE SEQUENCE [LARGE SCALE GENOMIC DNA]</scope>
</reference>
<accession>A0A9N9ZBP6</accession>
<gene>
    <name evidence="4" type="ORF">CSOL1703_00004450</name>
</gene>
<comment type="caution">
    <text evidence="4">The sequence shown here is derived from an EMBL/GenBank/DDBJ whole genome shotgun (WGS) entry which is preliminary data.</text>
</comment>
<evidence type="ECO:0000256" key="2">
    <source>
        <dbReference type="SAM" id="MobiDB-lite"/>
    </source>
</evidence>
<evidence type="ECO:0000313" key="5">
    <source>
        <dbReference type="Proteomes" id="UP000775872"/>
    </source>
</evidence>
<dbReference type="GO" id="GO:0003723">
    <property type="term" value="F:RNA binding"/>
    <property type="evidence" value="ECO:0007669"/>
    <property type="project" value="UniProtKB-KW"/>
</dbReference>
<feature type="compositionally biased region" description="Basic and acidic residues" evidence="2">
    <location>
        <begin position="92"/>
        <end position="102"/>
    </location>
</feature>
<feature type="region of interest" description="Disordered" evidence="2">
    <location>
        <begin position="145"/>
        <end position="177"/>
    </location>
</feature>